<keyword evidence="1" id="KW-0812">Transmembrane</keyword>
<proteinExistence type="predicted"/>
<keyword evidence="3" id="KW-1185">Reference proteome</keyword>
<dbReference type="STRING" id="999894.TDIS_0996"/>
<dbReference type="Proteomes" id="UP000078390">
    <property type="component" value="Unassembled WGS sequence"/>
</dbReference>
<dbReference type="RefSeq" id="WP_068669933.1">
    <property type="nucleotide sequence ID" value="NZ_LWLG01000005.1"/>
</dbReference>
<dbReference type="InterPro" id="IPR036249">
    <property type="entry name" value="Thioredoxin-like_sf"/>
</dbReference>
<feature type="transmembrane region" description="Helical" evidence="1">
    <location>
        <begin position="127"/>
        <end position="149"/>
    </location>
</feature>
<feature type="transmembrane region" description="Helical" evidence="1">
    <location>
        <begin position="98"/>
        <end position="120"/>
    </location>
</feature>
<evidence type="ECO:0000313" key="2">
    <source>
        <dbReference type="EMBL" id="OAQ20870.1"/>
    </source>
</evidence>
<dbReference type="SUPFAM" id="SSF52833">
    <property type="entry name" value="Thioredoxin-like"/>
    <property type="match status" value="1"/>
</dbReference>
<name>A0A179D469_9BACT</name>
<evidence type="ECO:0000256" key="1">
    <source>
        <dbReference type="SAM" id="Phobius"/>
    </source>
</evidence>
<sequence>MKFSVVWALLFALGLSVEALLNFKGRAFCELSSCFIVGELARLSHRSMVLLGLGYFAVFSVLLILVLRGQRLGGLLLLLASSGLAAETIFLLRQAFDYHLWCPFCLAVALGVVGSALPVLWHFKYPVVGFLGALLGIVVAFYLTSISLIPLEEVAFSAFPERPSSSGLILIYSPECPHCHEVLEFCKKIPEANLSLCPREKALGLLRSLDLKGVPVLVIKEPPRVRILQGSGAIIAYLRERFPRPVKAPGPIPPGATEMPGLLIPETGGVCSELQPKCN</sequence>
<gene>
    <name evidence="2" type="ORF">TDIS_0996</name>
</gene>
<organism evidence="2 3">
    <name type="scientific">Thermosulfurimonas dismutans</name>
    <dbReference type="NCBI Taxonomy" id="999894"/>
    <lineage>
        <taxon>Bacteria</taxon>
        <taxon>Pseudomonadati</taxon>
        <taxon>Thermodesulfobacteriota</taxon>
        <taxon>Thermodesulfobacteria</taxon>
        <taxon>Thermodesulfobacteriales</taxon>
        <taxon>Thermodesulfobacteriaceae</taxon>
        <taxon>Thermosulfurimonas</taxon>
    </lineage>
</organism>
<feature type="transmembrane region" description="Helical" evidence="1">
    <location>
        <begin position="74"/>
        <end position="92"/>
    </location>
</feature>
<protein>
    <recommendedName>
        <fullName evidence="4">Vitamin K epoxide reductase domain-containing protein</fullName>
    </recommendedName>
</protein>
<keyword evidence="1" id="KW-1133">Transmembrane helix</keyword>
<reference evidence="2 3" key="1">
    <citation type="submission" date="2016-04" db="EMBL/GenBank/DDBJ databases">
        <title>Genome analysis of Thermosulfurimonas dismutans, the first thermophilic sulfur-disproportionating bacterium of the phylum Thermodesulfobacteria.</title>
        <authorList>
            <person name="Mardanov A.V."/>
            <person name="Beletsky A.V."/>
            <person name="Kadnikov V.V."/>
            <person name="Slobodkin A.I."/>
            <person name="Ravin N.V."/>
        </authorList>
    </citation>
    <scope>NUCLEOTIDE SEQUENCE [LARGE SCALE GENOMIC DNA]</scope>
    <source>
        <strain evidence="2 3">S95</strain>
    </source>
</reference>
<feature type="transmembrane region" description="Helical" evidence="1">
    <location>
        <begin position="48"/>
        <end position="67"/>
    </location>
</feature>
<accession>A0A179D469</accession>
<comment type="caution">
    <text evidence="2">The sequence shown here is derived from an EMBL/GenBank/DDBJ whole genome shotgun (WGS) entry which is preliminary data.</text>
</comment>
<dbReference type="EMBL" id="LWLG01000005">
    <property type="protein sequence ID" value="OAQ20870.1"/>
    <property type="molecule type" value="Genomic_DNA"/>
</dbReference>
<dbReference type="OrthoDB" id="9782432at2"/>
<dbReference type="AlphaFoldDB" id="A0A179D469"/>
<evidence type="ECO:0000313" key="3">
    <source>
        <dbReference type="Proteomes" id="UP000078390"/>
    </source>
</evidence>
<keyword evidence="1" id="KW-0472">Membrane</keyword>
<evidence type="ECO:0008006" key="4">
    <source>
        <dbReference type="Google" id="ProtNLM"/>
    </source>
</evidence>